<organism evidence="1 2">
    <name type="scientific">Staphylococcus lugdunensis</name>
    <dbReference type="NCBI Taxonomy" id="28035"/>
    <lineage>
        <taxon>Bacteria</taxon>
        <taxon>Bacillati</taxon>
        <taxon>Bacillota</taxon>
        <taxon>Bacilli</taxon>
        <taxon>Bacillales</taxon>
        <taxon>Staphylococcaceae</taxon>
        <taxon>Staphylococcus</taxon>
    </lineage>
</organism>
<accession>A0ABX6BQQ0</accession>
<sequence length="90" mass="9732">MSEIKSDMSKTYHAYYIINNATRSCSSISEPGKDESTTVSGNKNAHTAIEQLLTINTSITAALEKANTTLKEVGDSFEAMDLTLGNQISK</sequence>
<dbReference type="EMBL" id="CP041722">
    <property type="protein sequence ID" value="QEX37552.1"/>
    <property type="molecule type" value="Genomic_DNA"/>
</dbReference>
<dbReference type="RefSeq" id="WP_002478671.1">
    <property type="nucleotide sequence ID" value="NZ_CP020735.1"/>
</dbReference>
<gene>
    <name evidence="1" type="ORF">FO454_00950</name>
</gene>
<reference evidence="1 2" key="1">
    <citation type="submission" date="2019-07" db="EMBL/GenBank/DDBJ databases">
        <title>Comparative genome analysis of staphylococcus lugdunensis shows clonal complex-dependent diversity of the putative virulence factor, ess/type vii locus.</title>
        <authorList>
            <person name="Lebeurre J."/>
            <person name="Dahyot S."/>
            <person name="Diene S."/>
            <person name="Paulay A."/>
            <person name="Aubourg M."/>
            <person name="Argemi X."/>
            <person name="Giard J.-C."/>
            <person name="Tournier I."/>
            <person name="Francois P."/>
            <person name="Pestel-Caron M."/>
        </authorList>
    </citation>
    <scope>NUCLEOTIDE SEQUENCE [LARGE SCALE GENOMIC DNA]</scope>
    <source>
        <strain evidence="1 2">SL13</strain>
    </source>
</reference>
<dbReference type="InterPro" id="IPR021477">
    <property type="entry name" value="TVIIS_effector_SACOL2603_fam"/>
</dbReference>
<proteinExistence type="predicted"/>
<protein>
    <submittedName>
        <fullName evidence="1">TIGR04197 family type VII secretion effector</fullName>
    </submittedName>
</protein>
<evidence type="ECO:0000313" key="1">
    <source>
        <dbReference type="EMBL" id="QEX37552.1"/>
    </source>
</evidence>
<keyword evidence="2" id="KW-1185">Reference proteome</keyword>
<dbReference type="NCBIfam" id="TIGR04197">
    <property type="entry name" value="T7SS_SACOL2603"/>
    <property type="match status" value="1"/>
</dbReference>
<dbReference type="Proteomes" id="UP000325462">
    <property type="component" value="Chromosome"/>
</dbReference>
<evidence type="ECO:0000313" key="2">
    <source>
        <dbReference type="Proteomes" id="UP000325462"/>
    </source>
</evidence>
<name>A0ABX6BQQ0_STALU</name>